<keyword evidence="4" id="KW-0808">Transferase</keyword>
<protein>
    <recommendedName>
        <fullName evidence="13">DAGKc domain-containing protein</fullName>
    </recommendedName>
</protein>
<dbReference type="InterPro" id="IPR016064">
    <property type="entry name" value="NAD/diacylglycerol_kinase_sf"/>
</dbReference>
<dbReference type="AlphaFoldDB" id="A0A1D9DZW0"/>
<keyword evidence="5" id="KW-0479">Metal-binding</keyword>
<evidence type="ECO:0000313" key="14">
    <source>
        <dbReference type="EMBL" id="AOY56329.1"/>
    </source>
</evidence>
<proteinExistence type="inferred from homology"/>
<keyword evidence="6" id="KW-0547">Nucleotide-binding</keyword>
<keyword evidence="15" id="KW-1185">Reference proteome</keyword>
<dbReference type="Pfam" id="PF00781">
    <property type="entry name" value="DAGK_cat"/>
    <property type="match status" value="1"/>
</dbReference>
<evidence type="ECO:0000256" key="1">
    <source>
        <dbReference type="ARBA" id="ARBA00001946"/>
    </source>
</evidence>
<feature type="domain" description="DAGKc" evidence="13">
    <location>
        <begin position="1"/>
        <end position="130"/>
    </location>
</feature>
<dbReference type="GO" id="GO:0008654">
    <property type="term" value="P:phospholipid biosynthetic process"/>
    <property type="evidence" value="ECO:0007669"/>
    <property type="project" value="UniProtKB-KW"/>
</dbReference>
<keyword evidence="9" id="KW-0460">Magnesium</keyword>
<keyword evidence="7" id="KW-0418">Kinase</keyword>
<gene>
    <name evidence="14" type="ORF">A4Z71_05065</name>
</gene>
<evidence type="ECO:0000256" key="11">
    <source>
        <dbReference type="ARBA" id="ARBA00023209"/>
    </source>
</evidence>
<dbReference type="GO" id="GO:0005524">
    <property type="term" value="F:ATP binding"/>
    <property type="evidence" value="ECO:0007669"/>
    <property type="project" value="UniProtKB-KW"/>
</dbReference>
<evidence type="ECO:0000256" key="6">
    <source>
        <dbReference type="ARBA" id="ARBA00022741"/>
    </source>
</evidence>
<dbReference type="Gene3D" id="2.60.200.40">
    <property type="match status" value="1"/>
</dbReference>
<evidence type="ECO:0000256" key="9">
    <source>
        <dbReference type="ARBA" id="ARBA00022842"/>
    </source>
</evidence>
<dbReference type="GO" id="GO:0004143">
    <property type="term" value="F:ATP-dependent diacylglycerol kinase activity"/>
    <property type="evidence" value="ECO:0007669"/>
    <property type="project" value="TreeGrafter"/>
</dbReference>
<dbReference type="GO" id="GO:0005886">
    <property type="term" value="C:plasma membrane"/>
    <property type="evidence" value="ECO:0007669"/>
    <property type="project" value="TreeGrafter"/>
</dbReference>
<evidence type="ECO:0000256" key="12">
    <source>
        <dbReference type="ARBA" id="ARBA00023264"/>
    </source>
</evidence>
<dbReference type="PROSITE" id="PS50146">
    <property type="entry name" value="DAGK"/>
    <property type="match status" value="1"/>
</dbReference>
<dbReference type="NCBIfam" id="TIGR00147">
    <property type="entry name" value="YegS/Rv2252/BmrU family lipid kinase"/>
    <property type="match status" value="1"/>
</dbReference>
<keyword evidence="10" id="KW-0443">Lipid metabolism</keyword>
<dbReference type="Proteomes" id="UP000243784">
    <property type="component" value="Chromosome"/>
</dbReference>
<dbReference type="STRING" id="535712.A4Z71_05065"/>
<name>A0A1D9DZW0_9MICO</name>
<dbReference type="InterPro" id="IPR001206">
    <property type="entry name" value="Diacylglycerol_kinase_cat_dom"/>
</dbReference>
<evidence type="ECO:0000313" key="15">
    <source>
        <dbReference type="Proteomes" id="UP000243784"/>
    </source>
</evidence>
<dbReference type="InterPro" id="IPR017438">
    <property type="entry name" value="ATP-NAD_kinase_N"/>
</dbReference>
<keyword evidence="3" id="KW-0444">Lipid biosynthesis</keyword>
<comment type="cofactor">
    <cofactor evidence="1">
        <name>Mg(2+)</name>
        <dbReference type="ChEBI" id="CHEBI:18420"/>
    </cofactor>
</comment>
<dbReference type="InterPro" id="IPR005218">
    <property type="entry name" value="Diacylglycerol/lipid_kinase"/>
</dbReference>
<dbReference type="SUPFAM" id="SSF111331">
    <property type="entry name" value="NAD kinase/diacylglycerol kinase-like"/>
    <property type="match status" value="1"/>
</dbReference>
<dbReference type="SMART" id="SM00046">
    <property type="entry name" value="DAGKc"/>
    <property type="match status" value="1"/>
</dbReference>
<reference evidence="14 15" key="1">
    <citation type="journal article" date="2016" name="Biochim. Biophys. Acta">
        <title>Photochemical characterization of actinorhodopsin and its functional existence in the natural host.</title>
        <authorList>
            <person name="Nakamura S."/>
            <person name="Kikukawa T."/>
            <person name="Tamogami J."/>
            <person name="Kamiya M."/>
            <person name="Aizawa T."/>
            <person name="Hahn M.W."/>
            <person name="Ihara K."/>
            <person name="Kamo N."/>
            <person name="Demura M."/>
        </authorList>
    </citation>
    <scope>NUCLEOTIDE SEQUENCE [LARGE SCALE GENOMIC DNA]</scope>
    <source>
        <strain evidence="14 15">MWH-Dar1</strain>
    </source>
</reference>
<evidence type="ECO:0000256" key="8">
    <source>
        <dbReference type="ARBA" id="ARBA00022840"/>
    </source>
</evidence>
<organism evidence="14 15">
    <name type="scientific">Candidatus Rhodoluna planktonica</name>
    <dbReference type="NCBI Taxonomy" id="535712"/>
    <lineage>
        <taxon>Bacteria</taxon>
        <taxon>Bacillati</taxon>
        <taxon>Actinomycetota</taxon>
        <taxon>Actinomycetes</taxon>
        <taxon>Micrococcales</taxon>
        <taxon>Microbacteriaceae</taxon>
        <taxon>Luna cluster</taxon>
        <taxon>Luna-1 subcluster</taxon>
        <taxon>Rhodoluna</taxon>
    </lineage>
</organism>
<evidence type="ECO:0000256" key="2">
    <source>
        <dbReference type="ARBA" id="ARBA00005983"/>
    </source>
</evidence>
<dbReference type="PANTHER" id="PTHR12358:SF106">
    <property type="entry name" value="LIPID KINASE YEGS"/>
    <property type="match status" value="1"/>
</dbReference>
<dbReference type="KEGG" id="rpla:A4Z71_05065"/>
<keyword evidence="8" id="KW-0067">ATP-binding</keyword>
<dbReference type="EMBL" id="CP015208">
    <property type="protein sequence ID" value="AOY56329.1"/>
    <property type="molecule type" value="Genomic_DNA"/>
</dbReference>
<dbReference type="InterPro" id="IPR045540">
    <property type="entry name" value="YegS/DAGK_C"/>
</dbReference>
<evidence type="ECO:0000256" key="4">
    <source>
        <dbReference type="ARBA" id="ARBA00022679"/>
    </source>
</evidence>
<evidence type="ECO:0000256" key="3">
    <source>
        <dbReference type="ARBA" id="ARBA00022516"/>
    </source>
</evidence>
<keyword evidence="11" id="KW-0594">Phospholipid biosynthesis</keyword>
<dbReference type="Pfam" id="PF19279">
    <property type="entry name" value="YegS_C"/>
    <property type="match status" value="1"/>
</dbReference>
<evidence type="ECO:0000256" key="5">
    <source>
        <dbReference type="ARBA" id="ARBA00022723"/>
    </source>
</evidence>
<accession>A0A1D9DZW0</accession>
<dbReference type="InterPro" id="IPR050187">
    <property type="entry name" value="Lipid_Phosphate_FormReg"/>
</dbReference>
<dbReference type="GO" id="GO:0046872">
    <property type="term" value="F:metal ion binding"/>
    <property type="evidence" value="ECO:0007669"/>
    <property type="project" value="UniProtKB-KW"/>
</dbReference>
<evidence type="ECO:0000256" key="7">
    <source>
        <dbReference type="ARBA" id="ARBA00022777"/>
    </source>
</evidence>
<comment type="similarity">
    <text evidence="2">Belongs to the diacylglycerol/lipid kinase family.</text>
</comment>
<keyword evidence="12" id="KW-1208">Phospholipid metabolism</keyword>
<sequence length="293" mass="31014">MRFGLVVNPTAGSGHGRLVADQVLPILARAGELVDLSAENYQSAAVKVRQAIDDGAVDSIVVVGGDGMAHLGANLCADKPVHLGIIPAGTGNDSAETLGIPKDPVAAAEYLISRLSSPRRVDTGYASTSSQSFNFLGTVSAGFDALVNRRANQMRWPKGPSRYQLAMLAELASFKPIRYHAVIDGQEREFDAMLCAVANSGQFGGGMKIAPQASIDDGYLDLFIVHSISRPELIKVFPKVYSGAHVSHPAVEFVRARHIQLQSGDMPAYSDGEYVGNSPITATIRPASLSVLA</sequence>
<evidence type="ECO:0000256" key="10">
    <source>
        <dbReference type="ARBA" id="ARBA00023098"/>
    </source>
</evidence>
<dbReference type="Gene3D" id="3.40.50.10330">
    <property type="entry name" value="Probable inorganic polyphosphate/atp-NAD kinase, domain 1"/>
    <property type="match status" value="1"/>
</dbReference>
<evidence type="ECO:0000259" key="13">
    <source>
        <dbReference type="PROSITE" id="PS50146"/>
    </source>
</evidence>
<dbReference type="PANTHER" id="PTHR12358">
    <property type="entry name" value="SPHINGOSINE KINASE"/>
    <property type="match status" value="1"/>
</dbReference>